<name>A0ABT8WCJ1_9FLAO</name>
<dbReference type="RefSeq" id="WP_303278570.1">
    <property type="nucleotide sequence ID" value="NZ_JAUOEK010000138.1"/>
</dbReference>
<evidence type="ECO:0008006" key="3">
    <source>
        <dbReference type="Google" id="ProtNLM"/>
    </source>
</evidence>
<keyword evidence="2" id="KW-1185">Reference proteome</keyword>
<organism evidence="1 2">
    <name type="scientific">Flavivirga aquimarina</name>
    <dbReference type="NCBI Taxonomy" id="2027862"/>
    <lineage>
        <taxon>Bacteria</taxon>
        <taxon>Pseudomonadati</taxon>
        <taxon>Bacteroidota</taxon>
        <taxon>Flavobacteriia</taxon>
        <taxon>Flavobacteriales</taxon>
        <taxon>Flavobacteriaceae</taxon>
        <taxon>Flavivirga</taxon>
    </lineage>
</organism>
<comment type="caution">
    <text evidence="1">The sequence shown here is derived from an EMBL/GenBank/DDBJ whole genome shotgun (WGS) entry which is preliminary data.</text>
</comment>
<dbReference type="Gene3D" id="1.25.40.10">
    <property type="entry name" value="Tetratricopeptide repeat domain"/>
    <property type="match status" value="1"/>
</dbReference>
<gene>
    <name evidence="1" type="ORF">Q4Q35_13755</name>
</gene>
<dbReference type="EMBL" id="JAUOEK010000138">
    <property type="protein sequence ID" value="MDO5970873.1"/>
    <property type="molecule type" value="Genomic_DNA"/>
</dbReference>
<dbReference type="InterPro" id="IPR011990">
    <property type="entry name" value="TPR-like_helical_dom_sf"/>
</dbReference>
<sequence>MTKENLEYFKNNPSNNYCRMDCDLGALIYVSIGQLNNLKMHLVETNGHNFVRYEYSDKKYINWDNNSAQIFTDVEFQKGLTPSSSSTLTEDEIKKGHFLQNMPIEEIIGYHYTNTSRLAKENLKITKALEHLKQAVKIRPYSPLALNNLSWLYLTTKELESPENYNRALELSKRVDDILPRDAGYKDTYSCACAAIGNFKEAIRLGIIAGSSPLQIKGYKGSKTCLEMGIN</sequence>
<evidence type="ECO:0000313" key="2">
    <source>
        <dbReference type="Proteomes" id="UP001176883"/>
    </source>
</evidence>
<dbReference type="Proteomes" id="UP001176883">
    <property type="component" value="Unassembled WGS sequence"/>
</dbReference>
<evidence type="ECO:0000313" key="1">
    <source>
        <dbReference type="EMBL" id="MDO5970873.1"/>
    </source>
</evidence>
<dbReference type="SUPFAM" id="SSF48452">
    <property type="entry name" value="TPR-like"/>
    <property type="match status" value="1"/>
</dbReference>
<proteinExistence type="predicted"/>
<protein>
    <recommendedName>
        <fullName evidence="3">Tetratricopeptide repeat protein</fullName>
    </recommendedName>
</protein>
<accession>A0ABT8WCJ1</accession>
<reference evidence="1" key="1">
    <citation type="submission" date="2023-07" db="EMBL/GenBank/DDBJ databases">
        <title>Two novel species in the genus Flavivirga.</title>
        <authorList>
            <person name="Kwon K."/>
        </authorList>
    </citation>
    <scope>NUCLEOTIDE SEQUENCE</scope>
    <source>
        <strain evidence="1">KCTC 52353</strain>
    </source>
</reference>